<dbReference type="EMBL" id="RKHR01000004">
    <property type="protein sequence ID" value="ROS01645.1"/>
    <property type="molecule type" value="Genomic_DNA"/>
</dbReference>
<feature type="domain" description="Porin" evidence="2">
    <location>
        <begin position="10"/>
        <end position="306"/>
    </location>
</feature>
<dbReference type="InterPro" id="IPR023614">
    <property type="entry name" value="Porin_dom_sf"/>
</dbReference>
<dbReference type="OrthoDB" id="7065091at2"/>
<dbReference type="SUPFAM" id="SSF56935">
    <property type="entry name" value="Porins"/>
    <property type="match status" value="1"/>
</dbReference>
<evidence type="ECO:0000313" key="3">
    <source>
        <dbReference type="EMBL" id="ROS01645.1"/>
    </source>
</evidence>
<dbReference type="Proteomes" id="UP000275394">
    <property type="component" value="Unassembled WGS sequence"/>
</dbReference>
<dbReference type="Gene3D" id="2.40.160.10">
    <property type="entry name" value="Porin"/>
    <property type="match status" value="1"/>
</dbReference>
<evidence type="ECO:0000259" key="2">
    <source>
        <dbReference type="Pfam" id="PF13609"/>
    </source>
</evidence>
<keyword evidence="1" id="KW-0732">Signal</keyword>
<dbReference type="InterPro" id="IPR033900">
    <property type="entry name" value="Gram_neg_porin_domain"/>
</dbReference>
<sequence>MKILLAVPLLLLSAAVAASDSCGLSYDAGLYVGLSEGSFDIHHQDEDVEYTKTDNNASSVGGNLRYRCGNNELKYTYYTGVDYTDAGITTSKYINSITFTNDQYGSLVIGRISTPYKLTGKKGDPFWDTPAGTTSAGNNFGLSDMTRGFTNRSAVYRSPFINSIQLTLGYSGDDSNGDVQAGIEYKKAAIVLGVQYIDMGSSPYIANNNGNKAATRLYGQYALGQWIISGSFEDVKKQSEAKANFYNLSLDRKITGFGRVALSYGQVSNTLLKLIDGSRVEGDGTGFSTGVFFDVTDNLETYLLTSVIDFDGDIQQKTIAIGFNLNFHIN</sequence>
<organism evidence="3 4">
    <name type="scientific">Sinobacterium caligoides</name>
    <dbReference type="NCBI Taxonomy" id="933926"/>
    <lineage>
        <taxon>Bacteria</taxon>
        <taxon>Pseudomonadati</taxon>
        <taxon>Pseudomonadota</taxon>
        <taxon>Gammaproteobacteria</taxon>
        <taxon>Cellvibrionales</taxon>
        <taxon>Spongiibacteraceae</taxon>
        <taxon>Sinobacterium</taxon>
    </lineage>
</organism>
<dbReference type="Pfam" id="PF13609">
    <property type="entry name" value="Porin_4"/>
    <property type="match status" value="1"/>
</dbReference>
<evidence type="ECO:0000256" key="1">
    <source>
        <dbReference type="SAM" id="SignalP"/>
    </source>
</evidence>
<dbReference type="RefSeq" id="WP_123712414.1">
    <property type="nucleotide sequence ID" value="NZ_RKHR01000004.1"/>
</dbReference>
<gene>
    <name evidence="3" type="ORF">EDC56_2089</name>
</gene>
<name>A0A3N2DQQ7_9GAMM</name>
<accession>A0A3N2DQQ7</accession>
<feature type="chain" id="PRO_5018048626" evidence="1">
    <location>
        <begin position="19"/>
        <end position="330"/>
    </location>
</feature>
<dbReference type="AlphaFoldDB" id="A0A3N2DQQ7"/>
<dbReference type="GO" id="GO:0015288">
    <property type="term" value="F:porin activity"/>
    <property type="evidence" value="ECO:0007669"/>
    <property type="project" value="InterPro"/>
</dbReference>
<proteinExistence type="predicted"/>
<keyword evidence="4" id="KW-1185">Reference proteome</keyword>
<reference evidence="3 4" key="1">
    <citation type="submission" date="2018-11" db="EMBL/GenBank/DDBJ databases">
        <title>Genomic Encyclopedia of Type Strains, Phase IV (KMG-IV): sequencing the most valuable type-strain genomes for metagenomic binning, comparative biology and taxonomic classification.</title>
        <authorList>
            <person name="Goeker M."/>
        </authorList>
    </citation>
    <scope>NUCLEOTIDE SEQUENCE [LARGE SCALE GENOMIC DNA]</scope>
    <source>
        <strain evidence="3 4">DSM 100316</strain>
    </source>
</reference>
<feature type="signal peptide" evidence="1">
    <location>
        <begin position="1"/>
        <end position="18"/>
    </location>
</feature>
<evidence type="ECO:0000313" key="4">
    <source>
        <dbReference type="Proteomes" id="UP000275394"/>
    </source>
</evidence>
<protein>
    <submittedName>
        <fullName evidence="3">Porin-like protein</fullName>
    </submittedName>
</protein>
<comment type="caution">
    <text evidence="3">The sequence shown here is derived from an EMBL/GenBank/DDBJ whole genome shotgun (WGS) entry which is preliminary data.</text>
</comment>
<dbReference type="GO" id="GO:0016020">
    <property type="term" value="C:membrane"/>
    <property type="evidence" value="ECO:0007669"/>
    <property type="project" value="InterPro"/>
</dbReference>